<sequence length="115" mass="13044">MRRSTAAPESSKIKNVALKSRPHMRIKAVFFDVGETLVDESRDWGEWADHPGISRLSLDSSLGAVIEKGQHHRRVFEIVRPGVNFTELRRERELTGSVYSIGAQDLYPDVLPCLR</sequence>
<dbReference type="RefSeq" id="WP_392396085.1">
    <property type="nucleotide sequence ID" value="NZ_JAURTK010000021.1"/>
</dbReference>
<gene>
    <name evidence="1" type="ORF">J2793_006960</name>
</gene>
<accession>A0AB73INI1</accession>
<evidence type="ECO:0000313" key="1">
    <source>
        <dbReference type="EMBL" id="MDP9651485.1"/>
    </source>
</evidence>
<dbReference type="AlphaFoldDB" id="A0AB73INI1"/>
<dbReference type="InterPro" id="IPR036412">
    <property type="entry name" value="HAD-like_sf"/>
</dbReference>
<protein>
    <submittedName>
        <fullName evidence="1">FMN phosphatase YigB (HAD superfamily)</fullName>
    </submittedName>
</protein>
<dbReference type="EMBL" id="JAURTK010000021">
    <property type="protein sequence ID" value="MDP9651485.1"/>
    <property type="molecule type" value="Genomic_DNA"/>
</dbReference>
<comment type="caution">
    <text evidence="1">The sequence shown here is derived from an EMBL/GenBank/DDBJ whole genome shotgun (WGS) entry which is preliminary data.</text>
</comment>
<dbReference type="Proteomes" id="UP001229486">
    <property type="component" value="Unassembled WGS sequence"/>
</dbReference>
<organism evidence="1 2">
    <name type="scientific">Paraburkholderia caledonica</name>
    <dbReference type="NCBI Taxonomy" id="134536"/>
    <lineage>
        <taxon>Bacteria</taxon>
        <taxon>Pseudomonadati</taxon>
        <taxon>Pseudomonadota</taxon>
        <taxon>Betaproteobacteria</taxon>
        <taxon>Burkholderiales</taxon>
        <taxon>Burkholderiaceae</taxon>
        <taxon>Paraburkholderia</taxon>
    </lineage>
</organism>
<evidence type="ECO:0000313" key="2">
    <source>
        <dbReference type="Proteomes" id="UP001229486"/>
    </source>
</evidence>
<proteinExistence type="predicted"/>
<reference evidence="1" key="1">
    <citation type="submission" date="2023-07" db="EMBL/GenBank/DDBJ databases">
        <title>Sorghum-associated microbial communities from plants grown in Nebraska, USA.</title>
        <authorList>
            <person name="Schachtman D."/>
        </authorList>
    </citation>
    <scope>NUCLEOTIDE SEQUENCE</scope>
    <source>
        <strain evidence="1">DS1061</strain>
    </source>
</reference>
<name>A0AB73INI1_9BURK</name>
<dbReference type="SUPFAM" id="SSF56784">
    <property type="entry name" value="HAD-like"/>
    <property type="match status" value="1"/>
</dbReference>